<comment type="caution">
    <text evidence="1">The sequence shown here is derived from an EMBL/GenBank/DDBJ whole genome shotgun (WGS) entry which is preliminary data.</text>
</comment>
<protein>
    <submittedName>
        <fullName evidence="1">Uncharacterized protein</fullName>
    </submittedName>
</protein>
<reference evidence="1" key="1">
    <citation type="submission" date="2022-03" db="EMBL/GenBank/DDBJ databases">
        <authorList>
            <person name="Sayadi A."/>
        </authorList>
    </citation>
    <scope>NUCLEOTIDE SEQUENCE</scope>
</reference>
<evidence type="ECO:0000313" key="1">
    <source>
        <dbReference type="EMBL" id="CAH1985084.1"/>
    </source>
</evidence>
<dbReference type="EMBL" id="CAKOFQ010006970">
    <property type="protein sequence ID" value="CAH1985084.1"/>
    <property type="molecule type" value="Genomic_DNA"/>
</dbReference>
<gene>
    <name evidence="1" type="ORF">ACAOBT_LOCUS16466</name>
</gene>
<dbReference type="Proteomes" id="UP001152888">
    <property type="component" value="Unassembled WGS sequence"/>
</dbReference>
<dbReference type="AlphaFoldDB" id="A0A9P0PL34"/>
<evidence type="ECO:0000313" key="2">
    <source>
        <dbReference type="Proteomes" id="UP001152888"/>
    </source>
</evidence>
<proteinExistence type="predicted"/>
<organism evidence="1 2">
    <name type="scientific">Acanthoscelides obtectus</name>
    <name type="common">Bean weevil</name>
    <name type="synonym">Bruchus obtectus</name>
    <dbReference type="NCBI Taxonomy" id="200917"/>
    <lineage>
        <taxon>Eukaryota</taxon>
        <taxon>Metazoa</taxon>
        <taxon>Ecdysozoa</taxon>
        <taxon>Arthropoda</taxon>
        <taxon>Hexapoda</taxon>
        <taxon>Insecta</taxon>
        <taxon>Pterygota</taxon>
        <taxon>Neoptera</taxon>
        <taxon>Endopterygota</taxon>
        <taxon>Coleoptera</taxon>
        <taxon>Polyphaga</taxon>
        <taxon>Cucujiformia</taxon>
        <taxon>Chrysomeloidea</taxon>
        <taxon>Chrysomelidae</taxon>
        <taxon>Bruchinae</taxon>
        <taxon>Bruchini</taxon>
        <taxon>Acanthoscelides</taxon>
    </lineage>
</organism>
<sequence length="62" mass="7346">MQKKSCYKIKTERQKNPFFTICAKIIYFPWSGNSVSSSNFDEFLRQFSLNLFGFGLLRITHM</sequence>
<name>A0A9P0PL34_ACAOB</name>
<keyword evidence="2" id="KW-1185">Reference proteome</keyword>
<accession>A0A9P0PL34</accession>